<comment type="caution">
    <text evidence="2">The sequence shown here is derived from an EMBL/GenBank/DDBJ whole genome shotgun (WGS) entry which is preliminary data.</text>
</comment>
<evidence type="ECO:0000313" key="2">
    <source>
        <dbReference type="EMBL" id="MEE2525926.1"/>
    </source>
</evidence>
<dbReference type="Proteomes" id="UP001354971">
    <property type="component" value="Unassembled WGS sequence"/>
</dbReference>
<sequence>MILARISRAIREQNWFAVALEFVIVIAGVVIGFQIQGWSAMQSERDREVAYLARLHTEIEELQVTRERSVSRREGFYTRLVEFADMLNGRADDEPEEEHCAAIGLSFVVSNPTDRLAVLDELLSVGGFETIRSPEVRAAIGNYLLVVRRAEDSNALSRDMVIVLHDQFPHLIRAASRQGGIGLPYSEFECDFDGMRADPVFRNAFATNGFGFSTHNAHNLSVDGALSALHGTVDEVLELEAGHDLPPENTE</sequence>
<evidence type="ECO:0000313" key="3">
    <source>
        <dbReference type="Proteomes" id="UP001354971"/>
    </source>
</evidence>
<protein>
    <submittedName>
        <fullName evidence="2">Uncharacterized protein</fullName>
    </submittedName>
</protein>
<feature type="transmembrane region" description="Helical" evidence="1">
    <location>
        <begin position="15"/>
        <end position="35"/>
    </location>
</feature>
<name>A0ABU7LPT4_9PROT</name>
<keyword evidence="1" id="KW-0472">Membrane</keyword>
<evidence type="ECO:0000256" key="1">
    <source>
        <dbReference type="SAM" id="Phobius"/>
    </source>
</evidence>
<keyword evidence="1" id="KW-0812">Transmembrane</keyword>
<dbReference type="EMBL" id="JAZDRP010000003">
    <property type="protein sequence ID" value="MEE2525926.1"/>
    <property type="molecule type" value="Genomic_DNA"/>
</dbReference>
<organism evidence="2 3">
    <name type="scientific">Hyphobacterium lacteum</name>
    <dbReference type="NCBI Taxonomy" id="3116575"/>
    <lineage>
        <taxon>Bacteria</taxon>
        <taxon>Pseudomonadati</taxon>
        <taxon>Pseudomonadota</taxon>
        <taxon>Alphaproteobacteria</taxon>
        <taxon>Maricaulales</taxon>
        <taxon>Maricaulaceae</taxon>
        <taxon>Hyphobacterium</taxon>
    </lineage>
</organism>
<dbReference type="RefSeq" id="WP_330198585.1">
    <property type="nucleotide sequence ID" value="NZ_JAZDRP010000003.1"/>
</dbReference>
<keyword evidence="1" id="KW-1133">Transmembrane helix</keyword>
<gene>
    <name evidence="2" type="ORF">V0U79_06075</name>
</gene>
<accession>A0ABU7LPT4</accession>
<proteinExistence type="predicted"/>
<reference evidence="2 3" key="1">
    <citation type="submission" date="2024-01" db="EMBL/GenBank/DDBJ databases">
        <title>Hyphobacterium bacterium isolated from marine sediment.</title>
        <authorList>
            <person name="Zhao S."/>
        </authorList>
    </citation>
    <scope>NUCLEOTIDE SEQUENCE [LARGE SCALE GENOMIC DNA]</scope>
    <source>
        <strain evidence="3">HN65</strain>
    </source>
</reference>
<keyword evidence="3" id="KW-1185">Reference proteome</keyword>